<evidence type="ECO:0000256" key="5">
    <source>
        <dbReference type="ARBA" id="ARBA00023136"/>
    </source>
</evidence>
<accession>A0AA35UY19</accession>
<keyword evidence="10" id="KW-1185">Reference proteome</keyword>
<dbReference type="HAMAP" id="MF_01416">
    <property type="entry name" value="ATP_synth_delta_bact"/>
    <property type="match status" value="1"/>
</dbReference>
<dbReference type="RefSeq" id="WP_289842861.1">
    <property type="nucleotide sequence ID" value="NZ_CATKSH010000020.1"/>
</dbReference>
<evidence type="ECO:0000256" key="1">
    <source>
        <dbReference type="ARBA" id="ARBA00004370"/>
    </source>
</evidence>
<dbReference type="Gene3D" id="1.10.520.20">
    <property type="entry name" value="N-terminal domain of the delta subunit of the F1F0-ATP synthase"/>
    <property type="match status" value="1"/>
</dbReference>
<dbReference type="SUPFAM" id="SSF47928">
    <property type="entry name" value="N-terminal domain of the delta subunit of the F1F0-ATP synthase"/>
    <property type="match status" value="1"/>
</dbReference>
<evidence type="ECO:0000256" key="3">
    <source>
        <dbReference type="ARBA" id="ARBA00022781"/>
    </source>
</evidence>
<comment type="subcellular location">
    <subcellularLocation>
        <location evidence="8">Cell membrane</location>
        <topology evidence="8">Peripheral membrane protein</topology>
    </subcellularLocation>
    <subcellularLocation>
        <location evidence="1">Membrane</location>
    </subcellularLocation>
</comment>
<dbReference type="AlphaFoldDB" id="A0AA35UY19"/>
<evidence type="ECO:0000313" key="10">
    <source>
        <dbReference type="Proteomes" id="UP001176960"/>
    </source>
</evidence>
<evidence type="ECO:0000256" key="7">
    <source>
        <dbReference type="ARBA" id="ARBA00023310"/>
    </source>
</evidence>
<dbReference type="PANTHER" id="PTHR11910">
    <property type="entry name" value="ATP SYNTHASE DELTA CHAIN"/>
    <property type="match status" value="1"/>
</dbReference>
<evidence type="ECO:0000256" key="4">
    <source>
        <dbReference type="ARBA" id="ARBA00023065"/>
    </source>
</evidence>
<dbReference type="InterPro" id="IPR026015">
    <property type="entry name" value="ATP_synth_OSCP/delta_N_sf"/>
</dbReference>
<keyword evidence="5 8" id="KW-0472">Membrane</keyword>
<dbReference type="InterPro" id="IPR020781">
    <property type="entry name" value="ATPase_OSCP/d_CS"/>
</dbReference>
<keyword evidence="3 8" id="KW-0375">Hydrogen ion transport</keyword>
<evidence type="ECO:0000313" key="9">
    <source>
        <dbReference type="EMBL" id="CAI9121686.1"/>
    </source>
</evidence>
<proteinExistence type="inferred from homology"/>
<name>A0AA35UY19_9PROT</name>
<dbReference type="Pfam" id="PF00213">
    <property type="entry name" value="OSCP"/>
    <property type="match status" value="1"/>
</dbReference>
<keyword evidence="8" id="KW-1003">Cell membrane</keyword>
<dbReference type="EMBL" id="CATKSH010000020">
    <property type="protein sequence ID" value="CAI9121686.1"/>
    <property type="molecule type" value="Genomic_DNA"/>
</dbReference>
<keyword evidence="6 8" id="KW-0139">CF(1)</keyword>
<comment type="caution">
    <text evidence="9">The sequence shown here is derived from an EMBL/GenBank/DDBJ whole genome shotgun (WGS) entry which is preliminary data.</text>
</comment>
<dbReference type="PRINTS" id="PR00125">
    <property type="entry name" value="ATPASEDELTA"/>
</dbReference>
<keyword evidence="2 8" id="KW-0813">Transport</keyword>
<dbReference type="Proteomes" id="UP001176960">
    <property type="component" value="Unassembled WGS sequence"/>
</dbReference>
<evidence type="ECO:0000256" key="6">
    <source>
        <dbReference type="ARBA" id="ARBA00023196"/>
    </source>
</evidence>
<dbReference type="InterPro" id="IPR000711">
    <property type="entry name" value="ATPase_OSCP/dsu"/>
</dbReference>
<reference evidence="9" key="1">
    <citation type="submission" date="2023-03" db="EMBL/GenBank/DDBJ databases">
        <authorList>
            <person name="Cleenwerck I."/>
        </authorList>
    </citation>
    <scope>NUCLEOTIDE SEQUENCE</scope>
    <source>
        <strain evidence="9">LMG 32879</strain>
    </source>
</reference>
<dbReference type="NCBIfam" id="TIGR01145">
    <property type="entry name" value="ATP_synt_delta"/>
    <property type="match status" value="1"/>
</dbReference>
<dbReference type="PROSITE" id="PS00389">
    <property type="entry name" value="ATPASE_DELTA"/>
    <property type="match status" value="1"/>
</dbReference>
<comment type="similarity">
    <text evidence="8">Belongs to the ATPase delta chain family.</text>
</comment>
<evidence type="ECO:0000256" key="2">
    <source>
        <dbReference type="ARBA" id="ARBA00022448"/>
    </source>
</evidence>
<keyword evidence="7 8" id="KW-0066">ATP synthesis</keyword>
<protein>
    <recommendedName>
        <fullName evidence="8">ATP synthase subunit delta</fullName>
    </recommendedName>
    <alternativeName>
        <fullName evidence="8">ATP synthase F(1) sector subunit delta</fullName>
    </alternativeName>
    <alternativeName>
        <fullName evidence="8">F-type ATPase subunit delta</fullName>
        <shortName evidence="8">F-ATPase subunit delta</shortName>
    </alternativeName>
</protein>
<sequence length="197" mass="21225">MVETAVETTVTPVGRIDAADGLANRYAKALFKYAEERSSLAALLDQVRGLSSLIAQSAPLRAFLADRTLDIRQSAKALDALLVSQGFGGDIRRFAGVVARNRRLAQLASILSAVLAIDARRRGEMIAEVRSAQKLSDVQRASLQARLSEAGYARVSIVEHVEPELIGGLVVRIGARLFDTSIRGRLSRIQNVMKGAA</sequence>
<organism evidence="9 10">
    <name type="scientific">Brytella acorum</name>
    <dbReference type="NCBI Taxonomy" id="2959299"/>
    <lineage>
        <taxon>Bacteria</taxon>
        <taxon>Pseudomonadati</taxon>
        <taxon>Pseudomonadota</taxon>
        <taxon>Alphaproteobacteria</taxon>
        <taxon>Acetobacterales</taxon>
        <taxon>Acetobacteraceae</taxon>
        <taxon>Brytella</taxon>
    </lineage>
</organism>
<dbReference type="GO" id="GO:0005886">
    <property type="term" value="C:plasma membrane"/>
    <property type="evidence" value="ECO:0007669"/>
    <property type="project" value="UniProtKB-SubCell"/>
</dbReference>
<gene>
    <name evidence="8 9" type="primary">atpH</name>
    <name evidence="9" type="ORF">LMG32879_002535</name>
</gene>
<comment type="function">
    <text evidence="8">F(1)F(0) ATP synthase produces ATP from ADP in the presence of a proton or sodium gradient. F-type ATPases consist of two structural domains, F(1) containing the extramembraneous catalytic core and F(0) containing the membrane proton channel, linked together by a central stalk and a peripheral stalk. During catalysis, ATP synthesis in the catalytic domain of F(1) is coupled via a rotary mechanism of the central stalk subunits to proton translocation.</text>
</comment>
<comment type="function">
    <text evidence="8">This protein is part of the stalk that links CF(0) to CF(1). It either transmits conformational changes from CF(0) to CF(1) or is implicated in proton conduction.</text>
</comment>
<dbReference type="GO" id="GO:0045259">
    <property type="term" value="C:proton-transporting ATP synthase complex"/>
    <property type="evidence" value="ECO:0007669"/>
    <property type="project" value="UniProtKB-KW"/>
</dbReference>
<evidence type="ECO:0000256" key="8">
    <source>
        <dbReference type="HAMAP-Rule" id="MF_01416"/>
    </source>
</evidence>
<keyword evidence="4 8" id="KW-0406">Ion transport</keyword>
<dbReference type="GO" id="GO:0046933">
    <property type="term" value="F:proton-transporting ATP synthase activity, rotational mechanism"/>
    <property type="evidence" value="ECO:0007669"/>
    <property type="project" value="UniProtKB-UniRule"/>
</dbReference>